<proteinExistence type="predicted"/>
<dbReference type="Proteomes" id="UP000178873">
    <property type="component" value="Unassembled WGS sequence"/>
</dbReference>
<feature type="transmembrane region" description="Helical" evidence="1">
    <location>
        <begin position="116"/>
        <end position="136"/>
    </location>
</feature>
<evidence type="ECO:0000313" key="3">
    <source>
        <dbReference type="Proteomes" id="UP000178873"/>
    </source>
</evidence>
<feature type="transmembrane region" description="Helical" evidence="1">
    <location>
        <begin position="201"/>
        <end position="220"/>
    </location>
</feature>
<feature type="transmembrane region" description="Helical" evidence="1">
    <location>
        <begin position="91"/>
        <end position="110"/>
    </location>
</feature>
<evidence type="ECO:0000256" key="1">
    <source>
        <dbReference type="SAM" id="Phobius"/>
    </source>
</evidence>
<organism evidence="2 3">
    <name type="scientific">Candidatus Taylorbacteria bacterium RIFCSPHIGHO2_01_FULL_46_22b</name>
    <dbReference type="NCBI Taxonomy" id="1802301"/>
    <lineage>
        <taxon>Bacteria</taxon>
        <taxon>Candidatus Tayloriibacteriota</taxon>
    </lineage>
</organism>
<sequence>MKKLSFWGGLIGALIIAGTAYGAAKALTHPTDLLLVNIATGVSNLLWIGFGVFLIAIYLKSKKLEDAGHIPVMSQPNTPEDIELLRKRRNWVFGFVILFEILGSVPTWILNNYAGGLTLVNTGVIFDVLSNMAFLYIAIELFRDKKNVLNLLFLTMIFYTLGGGVIGMLRQHWVGVIIGVLFAIYFVYGIKAPLNRRNHRIAHLIILPAFVIIASTYPFFDNGNIPELAKKDALFAQEYTTINNRLAGSYSLYLEREVPSESDIQDVQNAVTRKDAKLQEIISNMNALQAEYNKQLPSIPQQKTLEYLRLTLAVIDLDREQGDIIKELMNYSTNLDFTRFSSEQKENISVLKDKINDYNTQITAAQFRRNNSNLSI</sequence>
<name>A0A1G2M177_9BACT</name>
<feature type="transmembrane region" description="Helical" evidence="1">
    <location>
        <begin position="148"/>
        <end position="166"/>
    </location>
</feature>
<comment type="caution">
    <text evidence="2">The sequence shown here is derived from an EMBL/GenBank/DDBJ whole genome shotgun (WGS) entry which is preliminary data.</text>
</comment>
<protein>
    <submittedName>
        <fullName evidence="2">Uncharacterized protein</fullName>
    </submittedName>
</protein>
<gene>
    <name evidence="2" type="ORF">A2664_03280</name>
</gene>
<dbReference type="STRING" id="1802301.A2664_03280"/>
<keyword evidence="1" id="KW-0812">Transmembrane</keyword>
<evidence type="ECO:0000313" key="2">
    <source>
        <dbReference type="EMBL" id="OHA17617.1"/>
    </source>
</evidence>
<feature type="transmembrane region" description="Helical" evidence="1">
    <location>
        <begin position="38"/>
        <end position="59"/>
    </location>
</feature>
<reference evidence="2 3" key="1">
    <citation type="journal article" date="2016" name="Nat. Commun.">
        <title>Thousands of microbial genomes shed light on interconnected biogeochemical processes in an aquifer system.</title>
        <authorList>
            <person name="Anantharaman K."/>
            <person name="Brown C.T."/>
            <person name="Hug L.A."/>
            <person name="Sharon I."/>
            <person name="Castelle C.J."/>
            <person name="Probst A.J."/>
            <person name="Thomas B.C."/>
            <person name="Singh A."/>
            <person name="Wilkins M.J."/>
            <person name="Karaoz U."/>
            <person name="Brodie E.L."/>
            <person name="Williams K.H."/>
            <person name="Hubbard S.S."/>
            <person name="Banfield J.F."/>
        </authorList>
    </citation>
    <scope>NUCLEOTIDE SEQUENCE [LARGE SCALE GENOMIC DNA]</scope>
</reference>
<dbReference type="EMBL" id="MHRF01000013">
    <property type="protein sequence ID" value="OHA17617.1"/>
    <property type="molecule type" value="Genomic_DNA"/>
</dbReference>
<accession>A0A1G2M177</accession>
<keyword evidence="1" id="KW-0472">Membrane</keyword>
<keyword evidence="1" id="KW-1133">Transmembrane helix</keyword>
<feature type="transmembrane region" description="Helical" evidence="1">
    <location>
        <begin position="172"/>
        <end position="189"/>
    </location>
</feature>
<dbReference type="AlphaFoldDB" id="A0A1G2M177"/>